<reference evidence="2 3" key="1">
    <citation type="submission" date="2016-08" db="EMBL/GenBank/DDBJ databases">
        <title>Evolution of the type three secretion system and type three effector repertoires in Xanthomonas.</title>
        <authorList>
            <person name="Merda D."/>
            <person name="Briand M."/>
            <person name="Bosis E."/>
            <person name="Rousseau C."/>
            <person name="Portier P."/>
            <person name="Jacques M.-A."/>
            <person name="Fischer-Le Saux M."/>
        </authorList>
    </citation>
    <scope>NUCLEOTIDE SEQUENCE [LARGE SCALE GENOMIC DNA]</scope>
    <source>
        <strain evidence="2 3">CFBP 3122</strain>
    </source>
</reference>
<dbReference type="AlphaFoldDB" id="A0A2S6Z1Q8"/>
<keyword evidence="1" id="KW-0812">Transmembrane</keyword>
<evidence type="ECO:0000313" key="2">
    <source>
        <dbReference type="EMBL" id="PPT74664.1"/>
    </source>
</evidence>
<feature type="transmembrane region" description="Helical" evidence="1">
    <location>
        <begin position="54"/>
        <end position="71"/>
    </location>
</feature>
<feature type="transmembrane region" description="Helical" evidence="1">
    <location>
        <begin position="26"/>
        <end position="47"/>
    </location>
</feature>
<comment type="caution">
    <text evidence="2">The sequence shown here is derived from an EMBL/GenBank/DDBJ whole genome shotgun (WGS) entry which is preliminary data.</text>
</comment>
<protein>
    <submittedName>
        <fullName evidence="2">Uncharacterized protein</fullName>
    </submittedName>
</protein>
<keyword evidence="1" id="KW-0472">Membrane</keyword>
<dbReference type="EMBL" id="MIGV01000022">
    <property type="protein sequence ID" value="PPT74664.1"/>
    <property type="molecule type" value="Genomic_DNA"/>
</dbReference>
<evidence type="ECO:0000313" key="3">
    <source>
        <dbReference type="Proteomes" id="UP000238270"/>
    </source>
</evidence>
<keyword evidence="1" id="KW-1133">Transmembrane helix</keyword>
<dbReference type="Proteomes" id="UP000238270">
    <property type="component" value="Unassembled WGS sequence"/>
</dbReference>
<accession>A0A2S6Z1Q8</accession>
<proteinExistence type="predicted"/>
<gene>
    <name evidence="2" type="ORF">XaplCFBP3122_15705</name>
</gene>
<sequence>MVARGKWGLTRNPGGELAIMWEWPWYWRYPAAAAVLAAGLWMCISISANGRSEWLLWLVGGFSALIALSFAYELGCLVVVVAFFAGVLAIVKAVFPEVSISPQAWIWLVGAFAYYAWYVANQARQQADTNRRAIDNVWSRLNEFEQSRQFHSGDVYEEIEHLRMRVRKLERDTSDPFGLGQR</sequence>
<organism evidence="2 3">
    <name type="scientific">Xanthomonas arboricola pv. populi</name>
    <dbReference type="NCBI Taxonomy" id="487823"/>
    <lineage>
        <taxon>Bacteria</taxon>
        <taxon>Pseudomonadati</taxon>
        <taxon>Pseudomonadota</taxon>
        <taxon>Gammaproteobacteria</taxon>
        <taxon>Lysobacterales</taxon>
        <taxon>Lysobacteraceae</taxon>
        <taxon>Xanthomonas</taxon>
    </lineage>
</organism>
<feature type="transmembrane region" description="Helical" evidence="1">
    <location>
        <begin position="104"/>
        <end position="120"/>
    </location>
</feature>
<evidence type="ECO:0000256" key="1">
    <source>
        <dbReference type="SAM" id="Phobius"/>
    </source>
</evidence>
<name>A0A2S6Z1Q8_9XANT</name>